<keyword evidence="1" id="KW-0812">Transmembrane</keyword>
<evidence type="ECO:0000313" key="2">
    <source>
        <dbReference type="EMBL" id="GMS93514.1"/>
    </source>
</evidence>
<feature type="transmembrane region" description="Helical" evidence="1">
    <location>
        <begin position="135"/>
        <end position="159"/>
    </location>
</feature>
<dbReference type="Proteomes" id="UP001432027">
    <property type="component" value="Unassembled WGS sequence"/>
</dbReference>
<keyword evidence="1" id="KW-1133">Transmembrane helix</keyword>
<protein>
    <submittedName>
        <fullName evidence="2">Uncharacterized protein</fullName>
    </submittedName>
</protein>
<dbReference type="EMBL" id="BTSX01000004">
    <property type="protein sequence ID" value="GMS93514.1"/>
    <property type="molecule type" value="Genomic_DNA"/>
</dbReference>
<gene>
    <name evidence="2" type="ORF">PENTCL1PPCAC_15689</name>
</gene>
<evidence type="ECO:0000313" key="3">
    <source>
        <dbReference type="Proteomes" id="UP001432027"/>
    </source>
</evidence>
<keyword evidence="3" id="KW-1185">Reference proteome</keyword>
<reference evidence="2" key="1">
    <citation type="submission" date="2023-10" db="EMBL/GenBank/DDBJ databases">
        <title>Genome assembly of Pristionchus species.</title>
        <authorList>
            <person name="Yoshida K."/>
            <person name="Sommer R.J."/>
        </authorList>
    </citation>
    <scope>NUCLEOTIDE SEQUENCE</scope>
    <source>
        <strain evidence="2">RS0144</strain>
    </source>
</reference>
<proteinExistence type="predicted"/>
<accession>A0AAV5TDU5</accession>
<comment type="caution">
    <text evidence="2">The sequence shown here is derived from an EMBL/GenBank/DDBJ whole genome shotgun (WGS) entry which is preliminary data.</text>
</comment>
<organism evidence="2 3">
    <name type="scientific">Pristionchus entomophagus</name>
    <dbReference type="NCBI Taxonomy" id="358040"/>
    <lineage>
        <taxon>Eukaryota</taxon>
        <taxon>Metazoa</taxon>
        <taxon>Ecdysozoa</taxon>
        <taxon>Nematoda</taxon>
        <taxon>Chromadorea</taxon>
        <taxon>Rhabditida</taxon>
        <taxon>Rhabditina</taxon>
        <taxon>Diplogasteromorpha</taxon>
        <taxon>Diplogasteroidea</taxon>
        <taxon>Neodiplogasteridae</taxon>
        <taxon>Pristionchus</taxon>
    </lineage>
</organism>
<dbReference type="AlphaFoldDB" id="A0AAV5TDU5"/>
<name>A0AAV5TDU5_9BILA</name>
<keyword evidence="1" id="KW-0472">Membrane</keyword>
<evidence type="ECO:0000256" key="1">
    <source>
        <dbReference type="SAM" id="Phobius"/>
    </source>
</evidence>
<sequence length="165" mass="19000">MHDFPARKHSLLHLGDLLETEKFIAFPSMEMLAMQAETHTRMFSDAFFNLIDSHKSLHLDMVDITLKEFESVIEILSADFRSRTLQFRTDVSVIAHWLRNNGITVASKTGDHRGEIEIIVMDQMQNTMRCRYRNCVIELISFSFILLFSSGEGSVFVIITRGIDN</sequence>